<evidence type="ECO:0000313" key="3">
    <source>
        <dbReference type="Proteomes" id="UP001524502"/>
    </source>
</evidence>
<comment type="caution">
    <text evidence="2">The sequence shown here is derived from an EMBL/GenBank/DDBJ whole genome shotgun (WGS) entry which is preliminary data.</text>
</comment>
<dbReference type="PROSITE" id="PS51186">
    <property type="entry name" value="GNAT"/>
    <property type="match status" value="1"/>
</dbReference>
<reference evidence="2 3" key="1">
    <citation type="submission" date="2022-06" db="EMBL/GenBank/DDBJ databases">
        <title>Isolation of gut microbiota from human fecal samples.</title>
        <authorList>
            <person name="Pamer E.G."/>
            <person name="Barat B."/>
            <person name="Waligurski E."/>
            <person name="Medina S."/>
            <person name="Paddock L."/>
            <person name="Mostad J."/>
        </authorList>
    </citation>
    <scope>NUCLEOTIDE SEQUENCE [LARGE SCALE GENOMIC DNA]</scope>
    <source>
        <strain evidence="2 3">SL.3.17</strain>
    </source>
</reference>
<dbReference type="Gene3D" id="3.40.630.30">
    <property type="match status" value="1"/>
</dbReference>
<evidence type="ECO:0000259" key="1">
    <source>
        <dbReference type="PROSITE" id="PS51186"/>
    </source>
</evidence>
<dbReference type="EMBL" id="JANFXK010000022">
    <property type="protein sequence ID" value="MCQ4638213.1"/>
    <property type="molecule type" value="Genomic_DNA"/>
</dbReference>
<name>A0ABT1RSQ2_9FIRM</name>
<dbReference type="SUPFAM" id="SSF55729">
    <property type="entry name" value="Acyl-CoA N-acyltransferases (Nat)"/>
    <property type="match status" value="1"/>
</dbReference>
<feature type="domain" description="N-acetyltransferase" evidence="1">
    <location>
        <begin position="1"/>
        <end position="154"/>
    </location>
</feature>
<dbReference type="InterPro" id="IPR016181">
    <property type="entry name" value="Acyl_CoA_acyltransferase"/>
</dbReference>
<proteinExistence type="predicted"/>
<keyword evidence="3" id="KW-1185">Reference proteome</keyword>
<gene>
    <name evidence="2" type="ORF">NE619_15875</name>
</gene>
<accession>A0ABT1RSQ2</accession>
<dbReference type="PANTHER" id="PTHR43451">
    <property type="entry name" value="ACETYLTRANSFERASE (GNAT) FAMILY PROTEIN"/>
    <property type="match status" value="1"/>
</dbReference>
<protein>
    <submittedName>
        <fullName evidence="2">GNAT family N-acetyltransferase</fullName>
    </submittedName>
</protein>
<evidence type="ECO:0000313" key="2">
    <source>
        <dbReference type="EMBL" id="MCQ4638213.1"/>
    </source>
</evidence>
<dbReference type="CDD" id="cd04301">
    <property type="entry name" value="NAT_SF"/>
    <property type="match status" value="1"/>
</dbReference>
<organism evidence="2 3">
    <name type="scientific">Anaerovorax odorimutans</name>
    <dbReference type="NCBI Taxonomy" id="109327"/>
    <lineage>
        <taxon>Bacteria</taxon>
        <taxon>Bacillati</taxon>
        <taxon>Bacillota</taxon>
        <taxon>Clostridia</taxon>
        <taxon>Peptostreptococcales</taxon>
        <taxon>Anaerovoracaceae</taxon>
        <taxon>Anaerovorax</taxon>
    </lineage>
</organism>
<sequence>MKLRRFRADDLQEIARLFSGTISSVNKKDYSQEQIKAWSGRCDRLLQNRQQFMDTYTIVAAEENRIVGYGNIDDTGYLDQLFVHKDYQRKKIATAICDELERHVYTKGIEAITVHASITARTFFEKRGYETISKQEAELDEIKLTNYLMKKDEKKYE</sequence>
<dbReference type="InterPro" id="IPR052564">
    <property type="entry name" value="N-acetyltrans/Recomb-assoc"/>
</dbReference>
<dbReference type="Pfam" id="PF13673">
    <property type="entry name" value="Acetyltransf_10"/>
    <property type="match status" value="1"/>
</dbReference>
<dbReference type="InterPro" id="IPR000182">
    <property type="entry name" value="GNAT_dom"/>
</dbReference>
<dbReference type="RefSeq" id="WP_256133406.1">
    <property type="nucleotide sequence ID" value="NZ_JANFXK010000022.1"/>
</dbReference>
<dbReference type="PANTHER" id="PTHR43451:SF1">
    <property type="entry name" value="ACETYLTRANSFERASE"/>
    <property type="match status" value="1"/>
</dbReference>
<dbReference type="Proteomes" id="UP001524502">
    <property type="component" value="Unassembled WGS sequence"/>
</dbReference>